<name>A0A7Y0XDQ6_VIBPH</name>
<evidence type="ECO:0000313" key="3">
    <source>
        <dbReference type="Proteomes" id="UP000518904"/>
    </source>
</evidence>
<organism evidence="2 3">
    <name type="scientific">Vibrio parahaemolyticus</name>
    <dbReference type="NCBI Taxonomy" id="670"/>
    <lineage>
        <taxon>Bacteria</taxon>
        <taxon>Pseudomonadati</taxon>
        <taxon>Pseudomonadota</taxon>
        <taxon>Gammaproteobacteria</taxon>
        <taxon>Vibrionales</taxon>
        <taxon>Vibrionaceae</taxon>
        <taxon>Vibrio</taxon>
    </lineage>
</organism>
<dbReference type="AlphaFoldDB" id="A0A7Y0XDQ6"/>
<reference evidence="2 3" key="1">
    <citation type="submission" date="2020-04" db="EMBL/GenBank/DDBJ databases">
        <title>Whole-genome sequencing of Vibrio spp. from China reveals different genetic environments of blaCTX-M-14 among diverse lineages.</title>
        <authorList>
            <person name="Zheng Z."/>
            <person name="Ye L."/>
            <person name="Chen S."/>
        </authorList>
    </citation>
    <scope>NUCLEOTIDE SEQUENCE [LARGE SCALE GENOMIC DNA]</scope>
    <source>
        <strain evidence="2 3">Vb0551</strain>
    </source>
</reference>
<feature type="region of interest" description="Disordered" evidence="1">
    <location>
        <begin position="1"/>
        <end position="20"/>
    </location>
</feature>
<feature type="non-terminal residue" evidence="2">
    <location>
        <position position="1"/>
    </location>
</feature>
<dbReference type="EMBL" id="JABCLB010001953">
    <property type="protein sequence ID" value="NMU84622.1"/>
    <property type="molecule type" value="Genomic_DNA"/>
</dbReference>
<feature type="compositionally biased region" description="Polar residues" evidence="1">
    <location>
        <begin position="1"/>
        <end position="11"/>
    </location>
</feature>
<accession>A0A7Y0XDQ6</accession>
<proteinExistence type="predicted"/>
<comment type="caution">
    <text evidence="2">The sequence shown here is derived from an EMBL/GenBank/DDBJ whole genome shotgun (WGS) entry which is preliminary data.</text>
</comment>
<evidence type="ECO:0000313" key="2">
    <source>
        <dbReference type="EMBL" id="NMU84622.1"/>
    </source>
</evidence>
<protein>
    <submittedName>
        <fullName evidence="2">Uncharacterized protein</fullName>
    </submittedName>
</protein>
<evidence type="ECO:0000256" key="1">
    <source>
        <dbReference type="SAM" id="MobiDB-lite"/>
    </source>
</evidence>
<sequence length="77" mass="8593">ATNGITVSTNTKAKEDDLTSGSWHQNADLVTLQTQNQASKELLVYKVTLPIKEADQYLAIQVTYDMEDDAPAKREYC</sequence>
<feature type="non-terminal residue" evidence="2">
    <location>
        <position position="77"/>
    </location>
</feature>
<dbReference type="Proteomes" id="UP000518904">
    <property type="component" value="Unassembled WGS sequence"/>
</dbReference>
<gene>
    <name evidence="2" type="ORF">HKB16_17270</name>
</gene>